<evidence type="ECO:0000256" key="11">
    <source>
        <dbReference type="ARBA" id="ARBA00048523"/>
    </source>
</evidence>
<comment type="caution">
    <text evidence="12">The sequence shown here is derived from an EMBL/GenBank/DDBJ whole genome shotgun (WGS) entry which is preliminary data.</text>
</comment>
<sequence length="202" mass="22632">MKIHDTIFAFDLDGTVTKQEILPVLAKELNLYDEMSLLTKLTLDGSIDFKQSFRLRVEILKSIPISRIQEIVADIQLDSNIEAFIKQNRQRCVIVTGNLDVWIAPIIKRLECVSFSSIANVDGDRLLSIQEILLKNKAIFETRNQAKKVVAIGESYNDISMFTEADLGVAFGGIHDPVDELIQVSNYVVYDGGALCNLLETL</sequence>
<dbReference type="GO" id="GO:0006564">
    <property type="term" value="P:L-serine biosynthetic process"/>
    <property type="evidence" value="ECO:0007669"/>
    <property type="project" value="UniProtKB-KW"/>
</dbReference>
<comment type="catalytic activity">
    <reaction evidence="10">
        <text>O-phospho-L-serine + H2O = L-serine + phosphate</text>
        <dbReference type="Rhea" id="RHEA:21208"/>
        <dbReference type="ChEBI" id="CHEBI:15377"/>
        <dbReference type="ChEBI" id="CHEBI:33384"/>
        <dbReference type="ChEBI" id="CHEBI:43474"/>
        <dbReference type="ChEBI" id="CHEBI:57524"/>
        <dbReference type="EC" id="3.1.3.3"/>
    </reaction>
</comment>
<evidence type="ECO:0000313" key="13">
    <source>
        <dbReference type="Proteomes" id="UP000094296"/>
    </source>
</evidence>
<dbReference type="PANTHER" id="PTHR43344:SF2">
    <property type="entry name" value="PHOSPHOSERINE PHOSPHATASE"/>
    <property type="match status" value="1"/>
</dbReference>
<evidence type="ECO:0000256" key="5">
    <source>
        <dbReference type="ARBA" id="ARBA00022605"/>
    </source>
</evidence>
<dbReference type="EMBL" id="MIJE01000005">
    <property type="protein sequence ID" value="OEF97720.1"/>
    <property type="molecule type" value="Genomic_DNA"/>
</dbReference>
<comment type="cofactor">
    <cofactor evidence="1">
        <name>Mg(2+)</name>
        <dbReference type="ChEBI" id="CHEBI:18420"/>
    </cofactor>
</comment>
<evidence type="ECO:0000256" key="3">
    <source>
        <dbReference type="ARBA" id="ARBA00009184"/>
    </source>
</evidence>
<evidence type="ECO:0000256" key="4">
    <source>
        <dbReference type="ARBA" id="ARBA00012640"/>
    </source>
</evidence>
<keyword evidence="6" id="KW-0479">Metal-binding</keyword>
<evidence type="ECO:0000256" key="2">
    <source>
        <dbReference type="ARBA" id="ARBA00005135"/>
    </source>
</evidence>
<dbReference type="Pfam" id="PF12710">
    <property type="entry name" value="HAD"/>
    <property type="match status" value="1"/>
</dbReference>
<dbReference type="GO" id="GO:0036424">
    <property type="term" value="F:L-phosphoserine phosphatase activity"/>
    <property type="evidence" value="ECO:0007669"/>
    <property type="project" value="TreeGrafter"/>
</dbReference>
<evidence type="ECO:0000256" key="8">
    <source>
        <dbReference type="ARBA" id="ARBA00022842"/>
    </source>
</evidence>
<proteinExistence type="inferred from homology"/>
<comment type="catalytic activity">
    <reaction evidence="11">
        <text>O-phospho-D-serine + H2O = D-serine + phosphate</text>
        <dbReference type="Rhea" id="RHEA:24873"/>
        <dbReference type="ChEBI" id="CHEBI:15377"/>
        <dbReference type="ChEBI" id="CHEBI:35247"/>
        <dbReference type="ChEBI" id="CHEBI:43474"/>
        <dbReference type="ChEBI" id="CHEBI:58680"/>
        <dbReference type="EC" id="3.1.3.3"/>
    </reaction>
</comment>
<dbReference type="InterPro" id="IPR036412">
    <property type="entry name" value="HAD-like_sf"/>
</dbReference>
<evidence type="ECO:0000256" key="9">
    <source>
        <dbReference type="ARBA" id="ARBA00023299"/>
    </source>
</evidence>
<evidence type="ECO:0000256" key="10">
    <source>
        <dbReference type="ARBA" id="ARBA00048138"/>
    </source>
</evidence>
<keyword evidence="5" id="KW-0028">Amino-acid biosynthesis</keyword>
<dbReference type="InterPro" id="IPR023214">
    <property type="entry name" value="HAD_sf"/>
</dbReference>
<accession>A0A1E5G3R6</accession>
<dbReference type="PANTHER" id="PTHR43344">
    <property type="entry name" value="PHOSPHOSERINE PHOSPHATASE"/>
    <property type="match status" value="1"/>
</dbReference>
<keyword evidence="7" id="KW-0378">Hydrolase</keyword>
<evidence type="ECO:0000256" key="1">
    <source>
        <dbReference type="ARBA" id="ARBA00001946"/>
    </source>
</evidence>
<evidence type="ECO:0000313" key="12">
    <source>
        <dbReference type="EMBL" id="OEF97720.1"/>
    </source>
</evidence>
<dbReference type="AlphaFoldDB" id="A0A1E5G3R6"/>
<dbReference type="OrthoDB" id="9790031at2"/>
<keyword evidence="9" id="KW-0718">Serine biosynthesis</keyword>
<comment type="similarity">
    <text evidence="3">Belongs to the HAD-like hydrolase superfamily. SerB family.</text>
</comment>
<dbReference type="RefSeq" id="WP_069642590.1">
    <property type="nucleotide sequence ID" value="NZ_MIJE01000005.1"/>
</dbReference>
<dbReference type="Proteomes" id="UP000094296">
    <property type="component" value="Unassembled WGS sequence"/>
</dbReference>
<dbReference type="Gene3D" id="1.10.150.210">
    <property type="entry name" value="Phosphoserine phosphatase, domain 2"/>
    <property type="match status" value="1"/>
</dbReference>
<name>A0A1E5G3R6_9FIRM</name>
<comment type="pathway">
    <text evidence="2">Amino-acid biosynthesis; L-serine biosynthesis; L-serine from 3-phospho-D-glycerate: step 3/3.</text>
</comment>
<keyword evidence="13" id="KW-1185">Reference proteome</keyword>
<evidence type="ECO:0000256" key="7">
    <source>
        <dbReference type="ARBA" id="ARBA00022801"/>
    </source>
</evidence>
<dbReference type="STRING" id="766136.BHF68_14070"/>
<reference evidence="12 13" key="1">
    <citation type="submission" date="2016-09" db="EMBL/GenBank/DDBJ databases">
        <title>Draft genome sequence for the type strain of Desulfuribacillus alkaliarsenatis AHT28, an obligately anaerobic, sulfidogenic bacterium isolated from Russian soda lake sediments.</title>
        <authorList>
            <person name="Abin C.A."/>
            <person name="Hollibaugh J.T."/>
        </authorList>
    </citation>
    <scope>NUCLEOTIDE SEQUENCE [LARGE SCALE GENOMIC DNA]</scope>
    <source>
        <strain evidence="12 13">AHT28</strain>
    </source>
</reference>
<organism evidence="12 13">
    <name type="scientific">Desulfuribacillus alkaliarsenatis</name>
    <dbReference type="NCBI Taxonomy" id="766136"/>
    <lineage>
        <taxon>Bacteria</taxon>
        <taxon>Bacillati</taxon>
        <taxon>Bacillota</taxon>
        <taxon>Desulfuribacillia</taxon>
        <taxon>Desulfuribacillales</taxon>
        <taxon>Desulfuribacillaceae</taxon>
        <taxon>Desulfuribacillus</taxon>
    </lineage>
</organism>
<keyword evidence="8" id="KW-0460">Magnesium</keyword>
<evidence type="ECO:0000256" key="6">
    <source>
        <dbReference type="ARBA" id="ARBA00022723"/>
    </source>
</evidence>
<dbReference type="NCBIfam" id="TIGR01488">
    <property type="entry name" value="HAD-SF-IB"/>
    <property type="match status" value="1"/>
</dbReference>
<gene>
    <name evidence="12" type="ORF">BHF68_14070</name>
</gene>
<dbReference type="GO" id="GO:0000287">
    <property type="term" value="F:magnesium ion binding"/>
    <property type="evidence" value="ECO:0007669"/>
    <property type="project" value="TreeGrafter"/>
</dbReference>
<dbReference type="EC" id="3.1.3.3" evidence="4"/>
<dbReference type="InterPro" id="IPR050582">
    <property type="entry name" value="HAD-like_SerB"/>
</dbReference>
<protein>
    <recommendedName>
        <fullName evidence="4">phosphoserine phosphatase</fullName>
        <ecNumber evidence="4">3.1.3.3</ecNumber>
    </recommendedName>
</protein>
<dbReference type="SUPFAM" id="SSF56784">
    <property type="entry name" value="HAD-like"/>
    <property type="match status" value="1"/>
</dbReference>
<dbReference type="Gene3D" id="3.40.50.1000">
    <property type="entry name" value="HAD superfamily/HAD-like"/>
    <property type="match status" value="1"/>
</dbReference>
<dbReference type="GO" id="GO:0005737">
    <property type="term" value="C:cytoplasm"/>
    <property type="evidence" value="ECO:0007669"/>
    <property type="project" value="TreeGrafter"/>
</dbReference>